<reference evidence="9 10" key="1">
    <citation type="submission" date="2019-11" db="EMBL/GenBank/DDBJ databases">
        <title>Whole genome sequence of Oryza granulata.</title>
        <authorList>
            <person name="Li W."/>
        </authorList>
    </citation>
    <scope>NUCLEOTIDE SEQUENCE [LARGE SCALE GENOMIC DNA]</scope>
    <source>
        <strain evidence="10">cv. Menghai</strain>
        <tissue evidence="9">Leaf</tissue>
    </source>
</reference>
<dbReference type="Gene3D" id="3.30.40.10">
    <property type="entry name" value="Zinc/RING finger domain, C3HC4 (zinc finger)"/>
    <property type="match status" value="1"/>
</dbReference>
<dbReference type="EMBL" id="SPHZ02000008">
    <property type="protein sequence ID" value="KAF0903986.1"/>
    <property type="molecule type" value="Genomic_DNA"/>
</dbReference>
<dbReference type="InterPro" id="IPR001841">
    <property type="entry name" value="Znf_RING"/>
</dbReference>
<comment type="catalytic activity">
    <reaction evidence="1">
        <text>S-ubiquitinyl-[E2 ubiquitin-conjugating enzyme]-L-cysteine + [acceptor protein]-L-lysine = [E2 ubiquitin-conjugating enzyme]-L-cysteine + N(6)-ubiquitinyl-[acceptor protein]-L-lysine.</text>
        <dbReference type="EC" id="2.3.2.27"/>
    </reaction>
</comment>
<dbReference type="InterPro" id="IPR053238">
    <property type="entry name" value="RING-H2_zinc_finger"/>
</dbReference>
<evidence type="ECO:0000256" key="2">
    <source>
        <dbReference type="ARBA" id="ARBA00012483"/>
    </source>
</evidence>
<keyword evidence="5" id="KW-0862">Zinc</keyword>
<dbReference type="SMART" id="SM00184">
    <property type="entry name" value="RING"/>
    <property type="match status" value="1"/>
</dbReference>
<dbReference type="Pfam" id="PF13639">
    <property type="entry name" value="zf-RING_2"/>
    <property type="match status" value="1"/>
</dbReference>
<dbReference type="Proteomes" id="UP000479710">
    <property type="component" value="Unassembled WGS sequence"/>
</dbReference>
<proteinExistence type="inferred from homology"/>
<evidence type="ECO:0000259" key="8">
    <source>
        <dbReference type="PROSITE" id="PS50089"/>
    </source>
</evidence>
<evidence type="ECO:0000256" key="3">
    <source>
        <dbReference type="ARBA" id="ARBA00022723"/>
    </source>
</evidence>
<dbReference type="OrthoDB" id="694186at2759"/>
<keyword evidence="10" id="KW-1185">Reference proteome</keyword>
<evidence type="ECO:0000256" key="1">
    <source>
        <dbReference type="ARBA" id="ARBA00000900"/>
    </source>
</evidence>
<dbReference type="EC" id="2.3.2.27" evidence="2"/>
<comment type="similarity">
    <text evidence="6">Belongs to the RING-type zinc finger family. ATL subfamily.</text>
</comment>
<comment type="caution">
    <text evidence="9">The sequence shown here is derived from an EMBL/GenBank/DDBJ whole genome shotgun (WGS) entry which is preliminary data.</text>
</comment>
<protein>
    <recommendedName>
        <fullName evidence="2">RING-type E3 ubiquitin transferase</fullName>
        <ecNumber evidence="2">2.3.2.27</ecNumber>
    </recommendedName>
</protein>
<dbReference type="AlphaFoldDB" id="A0A6G1CUZ7"/>
<dbReference type="InterPro" id="IPR013083">
    <property type="entry name" value="Znf_RING/FYVE/PHD"/>
</dbReference>
<dbReference type="GO" id="GO:0008270">
    <property type="term" value="F:zinc ion binding"/>
    <property type="evidence" value="ECO:0007669"/>
    <property type="project" value="UniProtKB-KW"/>
</dbReference>
<dbReference type="GO" id="GO:0061630">
    <property type="term" value="F:ubiquitin protein ligase activity"/>
    <property type="evidence" value="ECO:0007669"/>
    <property type="project" value="UniProtKB-EC"/>
</dbReference>
<evidence type="ECO:0000256" key="5">
    <source>
        <dbReference type="ARBA" id="ARBA00022833"/>
    </source>
</evidence>
<evidence type="ECO:0000256" key="7">
    <source>
        <dbReference type="PROSITE-ProRule" id="PRU00175"/>
    </source>
</evidence>
<keyword evidence="3" id="KW-0479">Metal-binding</keyword>
<organism evidence="9 10">
    <name type="scientific">Oryza meyeriana var. granulata</name>
    <dbReference type="NCBI Taxonomy" id="110450"/>
    <lineage>
        <taxon>Eukaryota</taxon>
        <taxon>Viridiplantae</taxon>
        <taxon>Streptophyta</taxon>
        <taxon>Embryophyta</taxon>
        <taxon>Tracheophyta</taxon>
        <taxon>Spermatophyta</taxon>
        <taxon>Magnoliopsida</taxon>
        <taxon>Liliopsida</taxon>
        <taxon>Poales</taxon>
        <taxon>Poaceae</taxon>
        <taxon>BOP clade</taxon>
        <taxon>Oryzoideae</taxon>
        <taxon>Oryzeae</taxon>
        <taxon>Oryzinae</taxon>
        <taxon>Oryza</taxon>
        <taxon>Oryza meyeriana</taxon>
    </lineage>
</organism>
<accession>A0A6G1CUZ7</accession>
<evidence type="ECO:0000313" key="10">
    <source>
        <dbReference type="Proteomes" id="UP000479710"/>
    </source>
</evidence>
<evidence type="ECO:0000256" key="4">
    <source>
        <dbReference type="ARBA" id="ARBA00022771"/>
    </source>
</evidence>
<name>A0A6G1CUZ7_9ORYZ</name>
<keyword evidence="4 7" id="KW-0863">Zinc-finger</keyword>
<sequence length="190" mass="20002">MREVYAAAMAAAEAAIVELMARRAGTAALVVQIPAPPMALPDFPLPAAWRVGETLVCAVFLKPSRAASCWCRKDEPEQQRARSSSSWAAQAQPPVPAAVPQLPYFPYAQRGSRGGGRGAGSGSSSGKGKVVCAICLGHLRHGELCSEVLVCHHVFHRDCIGLWMKSSNTCPLCRVEITPGPGGAPVADMV</sequence>
<dbReference type="SUPFAM" id="SSF57850">
    <property type="entry name" value="RING/U-box"/>
    <property type="match status" value="1"/>
</dbReference>
<evidence type="ECO:0000313" key="9">
    <source>
        <dbReference type="EMBL" id="KAF0903986.1"/>
    </source>
</evidence>
<dbReference type="PROSITE" id="PS50089">
    <property type="entry name" value="ZF_RING_2"/>
    <property type="match status" value="1"/>
</dbReference>
<feature type="domain" description="RING-type" evidence="8">
    <location>
        <begin position="132"/>
        <end position="174"/>
    </location>
</feature>
<gene>
    <name evidence="9" type="ORF">E2562_030485</name>
</gene>
<evidence type="ECO:0000256" key="6">
    <source>
        <dbReference type="ARBA" id="ARBA00024209"/>
    </source>
</evidence>
<dbReference type="PANTHER" id="PTHR14155:SF499">
    <property type="entry name" value="RING-TYPE DOMAIN-CONTAINING PROTEIN"/>
    <property type="match status" value="1"/>
</dbReference>
<dbReference type="PANTHER" id="PTHR14155">
    <property type="entry name" value="RING FINGER DOMAIN-CONTAINING"/>
    <property type="match status" value="1"/>
</dbReference>